<feature type="coiled-coil region" evidence="1">
    <location>
        <begin position="10"/>
        <end position="37"/>
    </location>
</feature>
<gene>
    <name evidence="2" type="ORF">GNH96_09520</name>
</gene>
<proteinExistence type="predicted"/>
<sequence length="158" mass="18108">MSDDSIVYNEALIEADLADLQERIDQATAELAERGERVRQWSAALSPCLHTSDGIQHRLAVARRRRGELLFKYIESGDEAMKAEIEALSSEIRFIEDWGPEFIGRVLVEHEKWAARTELFRARYEDRAADLKARRNLAPAHILSQRETTMYGRPVRAA</sequence>
<evidence type="ECO:0000313" key="2">
    <source>
        <dbReference type="EMBL" id="QJD30185.1"/>
    </source>
</evidence>
<protein>
    <submittedName>
        <fullName evidence="2">Uncharacterized protein</fullName>
    </submittedName>
</protein>
<organism evidence="2 3">
    <name type="scientific">Methylococcus geothermalis</name>
    <dbReference type="NCBI Taxonomy" id="2681310"/>
    <lineage>
        <taxon>Bacteria</taxon>
        <taxon>Pseudomonadati</taxon>
        <taxon>Pseudomonadota</taxon>
        <taxon>Gammaproteobacteria</taxon>
        <taxon>Methylococcales</taxon>
        <taxon>Methylococcaceae</taxon>
        <taxon>Methylococcus</taxon>
    </lineage>
</organism>
<dbReference type="EMBL" id="CP046565">
    <property type="protein sequence ID" value="QJD30185.1"/>
    <property type="molecule type" value="Genomic_DNA"/>
</dbReference>
<keyword evidence="3" id="KW-1185">Reference proteome</keyword>
<reference evidence="3" key="1">
    <citation type="submission" date="2019-12" db="EMBL/GenBank/DDBJ databases">
        <authorList>
            <person name="Awala S.I."/>
            <person name="Rhee S.K."/>
        </authorList>
    </citation>
    <scope>NUCLEOTIDE SEQUENCE [LARGE SCALE GENOMIC DNA]</scope>
    <source>
        <strain evidence="3">IM1</strain>
    </source>
</reference>
<evidence type="ECO:0000256" key="1">
    <source>
        <dbReference type="SAM" id="Coils"/>
    </source>
</evidence>
<keyword evidence="1" id="KW-0175">Coiled coil</keyword>
<dbReference type="KEGG" id="metu:GNH96_09520"/>
<accession>A0A858Q8Q7</accession>
<evidence type="ECO:0000313" key="3">
    <source>
        <dbReference type="Proteomes" id="UP000503004"/>
    </source>
</evidence>
<dbReference type="RefSeq" id="WP_169603463.1">
    <property type="nucleotide sequence ID" value="NZ_CP046565.1"/>
</dbReference>
<dbReference type="AlphaFoldDB" id="A0A858Q8Q7"/>
<name>A0A858Q8Q7_9GAMM</name>
<dbReference type="Proteomes" id="UP000503004">
    <property type="component" value="Chromosome"/>
</dbReference>